<dbReference type="Proteomes" id="UP000069940">
    <property type="component" value="Unassembled WGS sequence"/>
</dbReference>
<name>A0ABM1XY14_AEDAL</name>
<reference evidence="2" key="2">
    <citation type="submission" date="2025-05" db="UniProtKB">
        <authorList>
            <consortium name="EnsemblMetazoa"/>
        </authorList>
    </citation>
    <scope>IDENTIFICATION</scope>
    <source>
        <strain evidence="2">Foshan</strain>
    </source>
</reference>
<dbReference type="InterPro" id="IPR000210">
    <property type="entry name" value="BTB/POZ_dom"/>
</dbReference>
<reference evidence="3" key="1">
    <citation type="journal article" date="2015" name="Proc. Natl. Acad. Sci. U.S.A.">
        <title>Genome sequence of the Asian Tiger mosquito, Aedes albopictus, reveals insights into its biology, genetics, and evolution.</title>
        <authorList>
            <person name="Chen X.G."/>
            <person name="Jiang X."/>
            <person name="Gu J."/>
            <person name="Xu M."/>
            <person name="Wu Y."/>
            <person name="Deng Y."/>
            <person name="Zhang C."/>
            <person name="Bonizzoni M."/>
            <person name="Dermauw W."/>
            <person name="Vontas J."/>
            <person name="Armbruster P."/>
            <person name="Huang X."/>
            <person name="Yang Y."/>
            <person name="Zhang H."/>
            <person name="He W."/>
            <person name="Peng H."/>
            <person name="Liu Y."/>
            <person name="Wu K."/>
            <person name="Chen J."/>
            <person name="Lirakis M."/>
            <person name="Topalis P."/>
            <person name="Van Leeuwen T."/>
            <person name="Hall A.B."/>
            <person name="Jiang X."/>
            <person name="Thorpe C."/>
            <person name="Mueller R.L."/>
            <person name="Sun C."/>
            <person name="Waterhouse R.M."/>
            <person name="Yan G."/>
            <person name="Tu Z.J."/>
            <person name="Fang X."/>
            <person name="James A.A."/>
        </authorList>
    </citation>
    <scope>NUCLEOTIDE SEQUENCE [LARGE SCALE GENOMIC DNA]</scope>
    <source>
        <strain evidence="3">Foshan</strain>
    </source>
</reference>
<dbReference type="PANTHER" id="PTHR45774">
    <property type="entry name" value="BTB/POZ DOMAIN-CONTAINING"/>
    <property type="match status" value="1"/>
</dbReference>
<dbReference type="PANTHER" id="PTHR45774:SF9">
    <property type="entry name" value="LUTE, ISOFORM D"/>
    <property type="match status" value="1"/>
</dbReference>
<keyword evidence="3" id="KW-1185">Reference proteome</keyword>
<dbReference type="GeneID" id="134287499"/>
<dbReference type="RefSeq" id="XP_062705367.1">
    <property type="nucleotide sequence ID" value="XM_062849383.1"/>
</dbReference>
<dbReference type="SUPFAM" id="SSF54695">
    <property type="entry name" value="POZ domain"/>
    <property type="match status" value="1"/>
</dbReference>
<accession>A0ABM1XY14</accession>
<feature type="domain" description="BTB" evidence="1">
    <location>
        <begin position="21"/>
        <end position="93"/>
    </location>
</feature>
<organism evidence="2 3">
    <name type="scientific">Aedes albopictus</name>
    <name type="common">Asian tiger mosquito</name>
    <name type="synonym">Stegomyia albopicta</name>
    <dbReference type="NCBI Taxonomy" id="7160"/>
    <lineage>
        <taxon>Eukaryota</taxon>
        <taxon>Metazoa</taxon>
        <taxon>Ecdysozoa</taxon>
        <taxon>Arthropoda</taxon>
        <taxon>Hexapoda</taxon>
        <taxon>Insecta</taxon>
        <taxon>Pterygota</taxon>
        <taxon>Neoptera</taxon>
        <taxon>Endopterygota</taxon>
        <taxon>Diptera</taxon>
        <taxon>Nematocera</taxon>
        <taxon>Culicoidea</taxon>
        <taxon>Culicidae</taxon>
        <taxon>Culicinae</taxon>
        <taxon>Aedini</taxon>
        <taxon>Aedes</taxon>
        <taxon>Stegomyia</taxon>
    </lineage>
</organism>
<evidence type="ECO:0000259" key="1">
    <source>
        <dbReference type="PROSITE" id="PS50097"/>
    </source>
</evidence>
<proteinExistence type="predicted"/>
<dbReference type="PROSITE" id="PS50097">
    <property type="entry name" value="BTB"/>
    <property type="match status" value="1"/>
</dbReference>
<protein>
    <recommendedName>
        <fullName evidence="1">BTB domain-containing protein</fullName>
    </recommendedName>
</protein>
<dbReference type="Gene3D" id="3.30.710.10">
    <property type="entry name" value="Potassium Channel Kv1.1, Chain A"/>
    <property type="match status" value="1"/>
</dbReference>
<dbReference type="Pfam" id="PF00651">
    <property type="entry name" value="BTB"/>
    <property type="match status" value="1"/>
</dbReference>
<evidence type="ECO:0000313" key="2">
    <source>
        <dbReference type="EnsemblMetazoa" id="AALFPA23_003892.P4546"/>
    </source>
</evidence>
<dbReference type="InterPro" id="IPR011333">
    <property type="entry name" value="SKP1/BTB/POZ_sf"/>
</dbReference>
<evidence type="ECO:0000313" key="3">
    <source>
        <dbReference type="Proteomes" id="UP000069940"/>
    </source>
</evidence>
<dbReference type="EnsemblMetazoa" id="AALFPA23_003892.R4546">
    <property type="protein sequence ID" value="AALFPA23_003892.P4546"/>
    <property type="gene ID" value="AALFPA23_003892"/>
</dbReference>
<dbReference type="SMART" id="SM00225">
    <property type="entry name" value="BTB"/>
    <property type="match status" value="1"/>
</dbReference>
<sequence>MSCTERDRIRLHRMVNNPYLADVKFLVGSKRKRIYAHRTLLSCSSEVFKAMFGNKRFLQIHKNYPLIVVSDVEPDIFLDVLYYIYCDVCDISKQNVTSLFNAATKYLLYELQSRCVKFMIANMEVSEWIQIFFNESRNRRLLEVCEDQLVKRAVEVFEHHSFLQLTSSQVKEIMHLKGLECTDRRLLEGLDRWIEHQPESQRSEIDSLRLDLSRKIESYNNVHVRPSEEDLQPHLSGVIMASRNSILYGMGIYTGIDCAEIEEAEVSLLIEIGCCEKDTIRKSIQLRIPERETRITECFFNRLRLAEGDMIKVKVHIVGMPSKLRKAWCADSRDRTFIVNKDELKIVSSDNARFVTPVAYLIYDPVEQ</sequence>